<proteinExistence type="predicted"/>
<evidence type="ECO:0000256" key="1">
    <source>
        <dbReference type="SAM" id="MobiDB-lite"/>
    </source>
</evidence>
<comment type="caution">
    <text evidence="2">The sequence shown here is derived from an EMBL/GenBank/DDBJ whole genome shotgun (WGS) entry which is preliminary data.</text>
</comment>
<accession>A0A4C2A3E1</accession>
<reference evidence="2 3" key="1">
    <citation type="journal article" date="2019" name="Commun. Biol.">
        <title>The bagworm genome reveals a unique fibroin gene that provides high tensile strength.</title>
        <authorList>
            <person name="Kono N."/>
            <person name="Nakamura H."/>
            <person name="Ohtoshi R."/>
            <person name="Tomita M."/>
            <person name="Numata K."/>
            <person name="Arakawa K."/>
        </authorList>
    </citation>
    <scope>NUCLEOTIDE SEQUENCE [LARGE SCALE GENOMIC DNA]</scope>
</reference>
<evidence type="ECO:0000313" key="3">
    <source>
        <dbReference type="Proteomes" id="UP000299102"/>
    </source>
</evidence>
<dbReference type="EMBL" id="BGZK01002598">
    <property type="protein sequence ID" value="GBP95206.1"/>
    <property type="molecule type" value="Genomic_DNA"/>
</dbReference>
<feature type="region of interest" description="Disordered" evidence="1">
    <location>
        <begin position="1"/>
        <end position="58"/>
    </location>
</feature>
<dbReference type="AlphaFoldDB" id="A0A4C2A3E1"/>
<protein>
    <submittedName>
        <fullName evidence="2">Uncharacterized protein</fullName>
    </submittedName>
</protein>
<keyword evidence="3" id="KW-1185">Reference proteome</keyword>
<gene>
    <name evidence="2" type="ORF">EVAR_68478_1</name>
</gene>
<name>A0A4C2A3E1_EUMVA</name>
<evidence type="ECO:0000313" key="2">
    <source>
        <dbReference type="EMBL" id="GBP95206.1"/>
    </source>
</evidence>
<sequence length="74" mass="8010">MFKRGRKSATGSALEIRVISGAKRRTKPGRNLTGKPKTTSEIGLGPGSRLKTGKTSPYGDDAETMINFVFKRVV</sequence>
<dbReference type="Proteomes" id="UP000299102">
    <property type="component" value="Unassembled WGS sequence"/>
</dbReference>
<organism evidence="2 3">
    <name type="scientific">Eumeta variegata</name>
    <name type="common">Bagworm moth</name>
    <name type="synonym">Eumeta japonica</name>
    <dbReference type="NCBI Taxonomy" id="151549"/>
    <lineage>
        <taxon>Eukaryota</taxon>
        <taxon>Metazoa</taxon>
        <taxon>Ecdysozoa</taxon>
        <taxon>Arthropoda</taxon>
        <taxon>Hexapoda</taxon>
        <taxon>Insecta</taxon>
        <taxon>Pterygota</taxon>
        <taxon>Neoptera</taxon>
        <taxon>Endopterygota</taxon>
        <taxon>Lepidoptera</taxon>
        <taxon>Glossata</taxon>
        <taxon>Ditrysia</taxon>
        <taxon>Tineoidea</taxon>
        <taxon>Psychidae</taxon>
        <taxon>Oiketicinae</taxon>
        <taxon>Eumeta</taxon>
    </lineage>
</organism>